<dbReference type="Gene3D" id="3.20.20.70">
    <property type="entry name" value="Aldolase class I"/>
    <property type="match status" value="1"/>
</dbReference>
<evidence type="ECO:0000313" key="3">
    <source>
        <dbReference type="Proteomes" id="UP000215155"/>
    </source>
</evidence>
<gene>
    <name evidence="2" type="primary">gwsS</name>
    <name evidence="2" type="ORF">CFT61_03230</name>
</gene>
<sequence length="338" mass="39563">MNRNKYLYVYSNIFFTKGYTRTMVYDCCTQRTLFFENAFYALLDEFRKHKLDSIVSKYPNVDVLGFAEFLLSNNFASLVNDISLFPKLKKVWFSPNEIENAIIDIESTSNHNFKKISEELQALHCAHLEIRIFYDADIQELSKIASHFYKADFKSVDIIVKYKEGISPSNYLQLAAQYPPLSIFVYEAPTDTYHKSLIDTTYHGIGFVYYLKQKIEATTDCGKINRSSFCMPSSISNFTEGILKNKCLNRKLSITADGQIKNCPCLSKAYGNIRDHSIAEIVRSNEFQRYWDITKDEIRICKDCEYRYICNDCRAFVTDIYDKPLKCKYNPYKQKWEE</sequence>
<dbReference type="Proteomes" id="UP000215155">
    <property type="component" value="Unassembled WGS sequence"/>
</dbReference>
<name>A0AA91TLI0_9BACT</name>
<dbReference type="NCBIfam" id="TIGR04085">
    <property type="entry name" value="rSAM_more_4Fe4S"/>
    <property type="match status" value="1"/>
</dbReference>
<protein>
    <submittedName>
        <fullName evidence="2">Grasp-with-spasm system SPASM domain peptide maturase</fullName>
    </submittedName>
</protein>
<dbReference type="EMBL" id="NMPZ01000003">
    <property type="protein sequence ID" value="OXL44958.1"/>
    <property type="molecule type" value="Genomic_DNA"/>
</dbReference>
<accession>A0AA91TLI0</accession>
<dbReference type="AlphaFoldDB" id="A0AA91TLI0"/>
<dbReference type="Pfam" id="PF13186">
    <property type="entry name" value="SPASM"/>
    <property type="match status" value="1"/>
</dbReference>
<organism evidence="2 3">
    <name type="scientific">Segatella copri</name>
    <dbReference type="NCBI Taxonomy" id="165179"/>
    <lineage>
        <taxon>Bacteria</taxon>
        <taxon>Pseudomonadati</taxon>
        <taxon>Bacteroidota</taxon>
        <taxon>Bacteroidia</taxon>
        <taxon>Bacteroidales</taxon>
        <taxon>Prevotellaceae</taxon>
        <taxon>Segatella</taxon>
    </lineage>
</organism>
<evidence type="ECO:0000259" key="1">
    <source>
        <dbReference type="Pfam" id="PF13186"/>
    </source>
</evidence>
<proteinExistence type="predicted"/>
<dbReference type="InterPro" id="IPR026497">
    <property type="entry name" value="GRASP-with-SPASM"/>
</dbReference>
<evidence type="ECO:0000313" key="2">
    <source>
        <dbReference type="EMBL" id="OXL44958.1"/>
    </source>
</evidence>
<reference evidence="2 3" key="1">
    <citation type="submission" date="2017-07" db="EMBL/GenBank/DDBJ databases">
        <title>Draft genome sequence of Prevotella copri isolated from the gut of healthy adult Indian.</title>
        <authorList>
            <person name="Das B."/>
            <person name="Bag S."/>
            <person name="Ghosh T.S."/>
        </authorList>
    </citation>
    <scope>NUCLEOTIDE SEQUENCE [LARGE SCALE GENOMIC DNA]</scope>
    <source>
        <strain evidence="2 3">Indica</strain>
    </source>
</reference>
<dbReference type="RefSeq" id="WP_089543047.1">
    <property type="nucleotide sequence ID" value="NZ_NMPZ01000003.1"/>
</dbReference>
<feature type="domain" description="4Fe4S-binding SPASM" evidence="1">
    <location>
        <begin position="248"/>
        <end position="305"/>
    </location>
</feature>
<dbReference type="InterPro" id="IPR013785">
    <property type="entry name" value="Aldolase_TIM"/>
</dbReference>
<dbReference type="SUPFAM" id="SSF102114">
    <property type="entry name" value="Radical SAM enzymes"/>
    <property type="match status" value="1"/>
</dbReference>
<dbReference type="NCBIfam" id="TIGR04193">
    <property type="entry name" value="SPASM_w_grasp"/>
    <property type="match status" value="1"/>
</dbReference>
<comment type="caution">
    <text evidence="2">The sequence shown here is derived from an EMBL/GenBank/DDBJ whole genome shotgun (WGS) entry which is preliminary data.</text>
</comment>
<dbReference type="InterPro" id="IPR058240">
    <property type="entry name" value="rSAM_sf"/>
</dbReference>
<dbReference type="InterPro" id="IPR023885">
    <property type="entry name" value="4Fe4S-binding_SPASM_dom"/>
</dbReference>